<evidence type="ECO:0000313" key="2">
    <source>
        <dbReference type="EMBL" id="MDH2050458.1"/>
    </source>
</evidence>
<sequence length="65" mass="6924">MQKTNQPEPSESVSDLQLQPLTTEEIGQVSGGIGSARTLMPVVRRDDNISRGSASNSGKGFSFTK</sequence>
<dbReference type="Proteomes" id="UP001161276">
    <property type="component" value="Unassembled WGS sequence"/>
</dbReference>
<feature type="compositionally biased region" description="Polar residues" evidence="1">
    <location>
        <begin position="50"/>
        <end position="65"/>
    </location>
</feature>
<organism evidence="2 3">
    <name type="scientific">Achromobacter marplatensis</name>
    <dbReference type="NCBI Taxonomy" id="470868"/>
    <lineage>
        <taxon>Bacteria</taxon>
        <taxon>Pseudomonadati</taxon>
        <taxon>Pseudomonadota</taxon>
        <taxon>Betaproteobacteria</taxon>
        <taxon>Burkholderiales</taxon>
        <taxon>Alcaligenaceae</taxon>
        <taxon>Achromobacter</taxon>
    </lineage>
</organism>
<evidence type="ECO:0000256" key="1">
    <source>
        <dbReference type="SAM" id="MobiDB-lite"/>
    </source>
</evidence>
<comment type="caution">
    <text evidence="2">The sequence shown here is derived from an EMBL/GenBank/DDBJ whole genome shotgun (WGS) entry which is preliminary data.</text>
</comment>
<name>A0AA42W881_9BURK</name>
<reference evidence="2" key="1">
    <citation type="submission" date="2022-09" db="EMBL/GenBank/DDBJ databases">
        <title>Intensive care unit water sources are persistently colonized with multi-drug resistant bacteria and are the site of extensive horizontal gene transfer of antibiotic resistance genes.</title>
        <authorList>
            <person name="Diorio-Toth L."/>
        </authorList>
    </citation>
    <scope>NUCLEOTIDE SEQUENCE</scope>
    <source>
        <strain evidence="2">GD03676</strain>
    </source>
</reference>
<proteinExistence type="predicted"/>
<evidence type="ECO:0000313" key="3">
    <source>
        <dbReference type="Proteomes" id="UP001161276"/>
    </source>
</evidence>
<dbReference type="EMBL" id="JAOCKG010000003">
    <property type="protein sequence ID" value="MDH2050458.1"/>
    <property type="molecule type" value="Genomic_DNA"/>
</dbReference>
<dbReference type="AlphaFoldDB" id="A0AA42W881"/>
<feature type="compositionally biased region" description="Polar residues" evidence="1">
    <location>
        <begin position="1"/>
        <end position="22"/>
    </location>
</feature>
<gene>
    <name evidence="2" type="ORF">N5K24_08615</name>
</gene>
<feature type="region of interest" description="Disordered" evidence="1">
    <location>
        <begin position="1"/>
        <end position="65"/>
    </location>
</feature>
<accession>A0AA42W881</accession>
<dbReference type="RefSeq" id="WP_131224907.1">
    <property type="nucleotide sequence ID" value="NZ_ALJE01000032.1"/>
</dbReference>
<protein>
    <submittedName>
        <fullName evidence="2">Uncharacterized protein</fullName>
    </submittedName>
</protein>